<evidence type="ECO:0000313" key="3">
    <source>
        <dbReference type="Proteomes" id="UP000269542"/>
    </source>
</evidence>
<dbReference type="EMBL" id="LR134476">
    <property type="protein sequence ID" value="VEI12455.1"/>
    <property type="molecule type" value="Genomic_DNA"/>
</dbReference>
<feature type="transmembrane region" description="Helical" evidence="1">
    <location>
        <begin position="92"/>
        <end position="108"/>
    </location>
</feature>
<dbReference type="Proteomes" id="UP000269542">
    <property type="component" value="Chromosome"/>
</dbReference>
<sequence length="187" mass="19507">MSSHPLLYGAASNSRAAFLAFIVAGTTFAVAAIPAPDTASGWLAAALAGLFYAPLAINALIDVHAHVLLKNWTHLAGAVCFGALWIGPYPLRSIAAAIAFAIFFVPVAKLSRGNLLGMGDARLLVVLAGWNGLWSEQGPLTMVAVAFGAHTLFVLGKSLFAKVTLHSRHPLGPWLVGGSWLAWALVA</sequence>
<gene>
    <name evidence="2" type="ORF">NCTC13354_00134</name>
</gene>
<dbReference type="KEGG" id="tbw:NCTC13354_00134"/>
<feature type="transmembrane region" description="Helical" evidence="1">
    <location>
        <begin position="41"/>
        <end position="61"/>
    </location>
</feature>
<proteinExistence type="predicted"/>
<name>A0A448PBW3_9ACTO</name>
<accession>A0A448PBW3</accession>
<protein>
    <recommendedName>
        <fullName evidence="4">Type IV leader peptidase family</fullName>
    </recommendedName>
</protein>
<evidence type="ECO:0008006" key="4">
    <source>
        <dbReference type="Google" id="ProtNLM"/>
    </source>
</evidence>
<organism evidence="2 3">
    <name type="scientific">Trueperella bialowiezensis</name>
    <dbReference type="NCBI Taxonomy" id="312285"/>
    <lineage>
        <taxon>Bacteria</taxon>
        <taxon>Bacillati</taxon>
        <taxon>Actinomycetota</taxon>
        <taxon>Actinomycetes</taxon>
        <taxon>Actinomycetales</taxon>
        <taxon>Actinomycetaceae</taxon>
        <taxon>Trueperella</taxon>
    </lineage>
</organism>
<keyword evidence="1" id="KW-1133">Transmembrane helix</keyword>
<dbReference type="OrthoDB" id="2087435at2"/>
<evidence type="ECO:0000313" key="2">
    <source>
        <dbReference type="EMBL" id="VEI12455.1"/>
    </source>
</evidence>
<keyword evidence="1" id="KW-0812">Transmembrane</keyword>
<feature type="transmembrane region" description="Helical" evidence="1">
    <location>
        <begin position="140"/>
        <end position="160"/>
    </location>
</feature>
<keyword evidence="1" id="KW-0472">Membrane</keyword>
<dbReference type="AlphaFoldDB" id="A0A448PBW3"/>
<dbReference type="RefSeq" id="WP_126415659.1">
    <property type="nucleotide sequence ID" value="NZ_LR134476.1"/>
</dbReference>
<reference evidence="2 3" key="1">
    <citation type="submission" date="2018-12" db="EMBL/GenBank/DDBJ databases">
        <authorList>
            <consortium name="Pathogen Informatics"/>
        </authorList>
    </citation>
    <scope>NUCLEOTIDE SEQUENCE [LARGE SCALE GENOMIC DNA]</scope>
    <source>
        <strain evidence="2 3">NCTC13354</strain>
    </source>
</reference>
<keyword evidence="3" id="KW-1185">Reference proteome</keyword>
<evidence type="ECO:0000256" key="1">
    <source>
        <dbReference type="SAM" id="Phobius"/>
    </source>
</evidence>